<gene>
    <name evidence="2" type="ORF">IAY_06187</name>
</gene>
<sequence length="75" mass="8373">MSSTQVAVNVNHDNIRQTLANRLSKEIEENAVLLEQVQSLAADKMNLEDRVRQLESLLQPAESGEVIDAPQTPEF</sequence>
<evidence type="ECO:0000313" key="3">
    <source>
        <dbReference type="Proteomes" id="UP000014060"/>
    </source>
</evidence>
<accession>A0ABC9SQN2</accession>
<dbReference type="EMBL" id="AHCJ01000083">
    <property type="protein sequence ID" value="EOQ57899.1"/>
    <property type="molecule type" value="Genomic_DNA"/>
</dbReference>
<dbReference type="Proteomes" id="UP000014060">
    <property type="component" value="Unassembled WGS sequence"/>
</dbReference>
<keyword evidence="1" id="KW-0175">Coiled coil</keyword>
<dbReference type="RefSeq" id="WP_000099695.1">
    <property type="nucleotide sequence ID" value="NZ_KB976014.1"/>
</dbReference>
<organism evidence="2 3">
    <name type="scientific">Bacillus cereus TIAC219</name>
    <dbReference type="NCBI Taxonomy" id="718222"/>
    <lineage>
        <taxon>Bacteria</taxon>
        <taxon>Bacillati</taxon>
        <taxon>Bacillota</taxon>
        <taxon>Bacilli</taxon>
        <taxon>Bacillales</taxon>
        <taxon>Bacillaceae</taxon>
        <taxon>Bacillus</taxon>
        <taxon>Bacillus cereus group</taxon>
    </lineage>
</organism>
<protein>
    <recommendedName>
        <fullName evidence="4">SlyX protein</fullName>
    </recommendedName>
</protein>
<evidence type="ECO:0008006" key="4">
    <source>
        <dbReference type="Google" id="ProtNLM"/>
    </source>
</evidence>
<dbReference type="AlphaFoldDB" id="A0ABC9SQN2"/>
<reference evidence="2 3" key="1">
    <citation type="submission" date="2013-01" db="EMBL/GenBank/DDBJ databases">
        <title>The Genome Sequence of Bacillus cereus TIAC219.</title>
        <authorList>
            <consortium name="The Broad Institute Genome Sequencing Platform"/>
            <consortium name="The Broad Institute Genome Sequencing Center for Infectious Disease"/>
            <person name="Feldgarden M."/>
            <person name="Van der Auwera G.A."/>
            <person name="Mahillon J."/>
            <person name="Duprez V."/>
            <person name="Timmery S."/>
            <person name="Mattelet C."/>
            <person name="Dierick K."/>
            <person name="Sun M."/>
            <person name="Yu Z."/>
            <person name="Zhu L."/>
            <person name="Hu X."/>
            <person name="Shank E.B."/>
            <person name="Swiecicka I."/>
            <person name="Hansen B.M."/>
            <person name="Andrup L."/>
            <person name="Walker B."/>
            <person name="Young S.K."/>
            <person name="Zeng Q."/>
            <person name="Gargeya S."/>
            <person name="Fitzgerald M."/>
            <person name="Haas B."/>
            <person name="Abouelleil A."/>
            <person name="Alvarado L."/>
            <person name="Arachchi H.M."/>
            <person name="Berlin A.M."/>
            <person name="Chapman S.B."/>
            <person name="Dewar J."/>
            <person name="Goldberg J."/>
            <person name="Griggs A."/>
            <person name="Gujja S."/>
            <person name="Hansen M."/>
            <person name="Howarth C."/>
            <person name="Imamovic A."/>
            <person name="Larimer J."/>
            <person name="McCowan C."/>
            <person name="Murphy C."/>
            <person name="Neiman D."/>
            <person name="Pearson M."/>
            <person name="Priest M."/>
            <person name="Roberts A."/>
            <person name="Saif S."/>
            <person name="Shea T."/>
            <person name="Sisk P."/>
            <person name="Sykes S."/>
            <person name="Wortman J."/>
            <person name="Nusbaum C."/>
            <person name="Birren B."/>
        </authorList>
    </citation>
    <scope>NUCLEOTIDE SEQUENCE [LARGE SCALE GENOMIC DNA]</scope>
    <source>
        <strain evidence="2 3">TIAC219</strain>
    </source>
</reference>
<proteinExistence type="predicted"/>
<feature type="coiled-coil region" evidence="1">
    <location>
        <begin position="30"/>
        <end position="57"/>
    </location>
</feature>
<evidence type="ECO:0000256" key="1">
    <source>
        <dbReference type="SAM" id="Coils"/>
    </source>
</evidence>
<evidence type="ECO:0000313" key="2">
    <source>
        <dbReference type="EMBL" id="EOQ57899.1"/>
    </source>
</evidence>
<comment type="caution">
    <text evidence="2">The sequence shown here is derived from an EMBL/GenBank/DDBJ whole genome shotgun (WGS) entry which is preliminary data.</text>
</comment>
<name>A0ABC9SQN2_BACCE</name>